<feature type="compositionally biased region" description="Low complexity" evidence="1">
    <location>
        <begin position="262"/>
        <end position="281"/>
    </location>
</feature>
<reference evidence="3 4" key="1">
    <citation type="journal article" date="2011" name="J. Bacteriol.">
        <title>Complete genome sequence of Burkholderia gladioli BSR3.</title>
        <authorList>
            <person name="Seo Y.S."/>
            <person name="Lim J."/>
            <person name="Choi B.S."/>
            <person name="Kim H."/>
            <person name="Goo E."/>
            <person name="Lee B."/>
            <person name="Lim J.S."/>
            <person name="Choi I.Y."/>
            <person name="Moon J.S."/>
            <person name="Kim J."/>
            <person name="Hwang I."/>
        </authorList>
    </citation>
    <scope>NUCLEOTIDE SEQUENCE [LARGE SCALE GENOMIC DNA]</scope>
    <source>
        <strain evidence="3 4">BSR3</strain>
    </source>
</reference>
<dbReference type="HOGENOM" id="CLU_018963_0_0_4"/>
<dbReference type="eggNOG" id="ENOG503174W">
    <property type="taxonomic scope" value="Bacteria"/>
</dbReference>
<dbReference type="AlphaFoldDB" id="F2LFT6"/>
<feature type="compositionally biased region" description="Polar residues" evidence="1">
    <location>
        <begin position="9"/>
        <end position="29"/>
    </location>
</feature>
<feature type="compositionally biased region" description="Low complexity" evidence="1">
    <location>
        <begin position="192"/>
        <end position="211"/>
    </location>
</feature>
<feature type="compositionally biased region" description="Low complexity" evidence="1">
    <location>
        <begin position="115"/>
        <end position="126"/>
    </location>
</feature>
<accession>F2LFT6</accession>
<feature type="compositionally biased region" description="Low complexity" evidence="1">
    <location>
        <begin position="318"/>
        <end position="339"/>
    </location>
</feature>
<feature type="compositionally biased region" description="Low complexity" evidence="1">
    <location>
        <begin position="67"/>
        <end position="82"/>
    </location>
</feature>
<feature type="compositionally biased region" description="Polar residues" evidence="1">
    <location>
        <begin position="288"/>
        <end position="299"/>
    </location>
</feature>
<feature type="compositionally biased region" description="Polar residues" evidence="1">
    <location>
        <begin position="54"/>
        <end position="66"/>
    </location>
</feature>
<dbReference type="Proteomes" id="UP000008316">
    <property type="component" value="Chromosome 1"/>
</dbReference>
<keyword evidence="2" id="KW-1133">Transmembrane helix</keyword>
<dbReference type="KEGG" id="bgd:bgla_1g36840"/>
<feature type="region of interest" description="Disordered" evidence="1">
    <location>
        <begin position="1"/>
        <end position="147"/>
    </location>
</feature>
<feature type="transmembrane region" description="Helical" evidence="2">
    <location>
        <begin position="398"/>
        <end position="416"/>
    </location>
</feature>
<gene>
    <name evidence="3" type="ordered locus">bgla_1g36840</name>
</gene>
<feature type="compositionally biased region" description="Low complexity" evidence="1">
    <location>
        <begin position="218"/>
        <end position="246"/>
    </location>
</feature>
<name>F2LFT6_BURGS</name>
<feature type="transmembrane region" description="Helical" evidence="2">
    <location>
        <begin position="642"/>
        <end position="663"/>
    </location>
</feature>
<feature type="compositionally biased region" description="Low complexity" evidence="1">
    <location>
        <begin position="33"/>
        <end position="46"/>
    </location>
</feature>
<feature type="transmembrane region" description="Helical" evidence="2">
    <location>
        <begin position="615"/>
        <end position="636"/>
    </location>
</feature>
<proteinExistence type="predicted"/>
<protein>
    <submittedName>
        <fullName evidence="3">Uncharacterized protein</fullName>
    </submittedName>
</protein>
<evidence type="ECO:0000313" key="3">
    <source>
        <dbReference type="EMBL" id="AEA62287.1"/>
    </source>
</evidence>
<organism evidence="3 4">
    <name type="scientific">Burkholderia gladioli (strain BSR3)</name>
    <dbReference type="NCBI Taxonomy" id="999541"/>
    <lineage>
        <taxon>Bacteria</taxon>
        <taxon>Pseudomonadati</taxon>
        <taxon>Pseudomonadota</taxon>
        <taxon>Betaproteobacteria</taxon>
        <taxon>Burkholderiales</taxon>
        <taxon>Burkholderiaceae</taxon>
        <taxon>Burkholderia</taxon>
    </lineage>
</organism>
<sequence length="680" mass="69845">MPPSPLISGRTSPVPTTAEPSAQHGTTPVINEPAQATQQQNNPALAMQRRRQRPSSVNGGTPVQTGASSLARSASDSALAARHGMVESPPANLSPLQARMARHVQHAVEEQINGSGESSPTSSISSLALDDPHLPPSAPAATPAQAEAQLNEAVRNADEAIEFMASLVAALQPHAEPPSPSSSSPHVPPLPDSSDSSLRSSVSSESLHLPLQGNGSTSSLRVPPLPDSSDSSLRSSVSSESLHLPLQGNGSTSSLHVPPLPDSSDSSLRRPASSASGASGRLPPPRTRLTSSQRPSLQIETEDVPEREGDIPLRTRNTTTNEAEASPSSASTESSSSSELGGNAQLVANLKGWASNIGHVAGHEAVAVGLTTAIREVVSGLVRAAQNNAPGTEKAQEAAAGALIALMGLGNLLAMVSRRARGTNSNIADIGNGLQIAGLISSALSAKETGQLRDQLPALARTFVYAGLRDTVNAVKPYKSSPDGEGNPLAAQLANTVPYGFNQFFVNWGQGARGMSGAGFADRLHEISQMSNKTEADEASLQLAKEAPLQLFAYVGANTGGEFFDKIAGSVFEQAVGKLGWSGAAQLQIGHDELHWPTGSEWGDAAEKTISRMSLFGSVIGTSAAAGAAIAADGYSDFHASMANNAVGGALVTALCLPFVMTLMRKARASGSSAGSANNV</sequence>
<feature type="compositionally biased region" description="Pro residues" evidence="1">
    <location>
        <begin position="175"/>
        <end position="191"/>
    </location>
</feature>
<keyword evidence="4" id="KW-1185">Reference proteome</keyword>
<feature type="compositionally biased region" description="Basic and acidic residues" evidence="1">
    <location>
        <begin position="304"/>
        <end position="313"/>
    </location>
</feature>
<dbReference type="EMBL" id="CP002599">
    <property type="protein sequence ID" value="AEA62287.1"/>
    <property type="molecule type" value="Genomic_DNA"/>
</dbReference>
<dbReference type="RefSeq" id="WP_013699602.1">
    <property type="nucleotide sequence ID" value="NC_015381.1"/>
</dbReference>
<keyword evidence="2" id="KW-0812">Transmembrane</keyword>
<feature type="region of interest" description="Disordered" evidence="1">
    <location>
        <begin position="171"/>
        <end position="340"/>
    </location>
</feature>
<evidence type="ECO:0000313" key="4">
    <source>
        <dbReference type="Proteomes" id="UP000008316"/>
    </source>
</evidence>
<keyword evidence="2" id="KW-0472">Membrane</keyword>
<evidence type="ECO:0000256" key="2">
    <source>
        <dbReference type="SAM" id="Phobius"/>
    </source>
</evidence>
<evidence type="ECO:0000256" key="1">
    <source>
        <dbReference type="SAM" id="MobiDB-lite"/>
    </source>
</evidence>